<dbReference type="InterPro" id="IPR035906">
    <property type="entry name" value="MetI-like_sf"/>
</dbReference>
<evidence type="ECO:0000256" key="6">
    <source>
        <dbReference type="ARBA" id="ARBA00023136"/>
    </source>
</evidence>
<evidence type="ECO:0000256" key="7">
    <source>
        <dbReference type="RuleBase" id="RU363032"/>
    </source>
</evidence>
<evidence type="ECO:0000313" key="9">
    <source>
        <dbReference type="EMBL" id="RLE08637.1"/>
    </source>
</evidence>
<reference evidence="9 10" key="1">
    <citation type="submission" date="2018-06" db="EMBL/GenBank/DDBJ databases">
        <title>Extensive metabolic versatility and redundancy in microbially diverse, dynamic hydrothermal sediments.</title>
        <authorList>
            <person name="Dombrowski N."/>
            <person name="Teske A."/>
            <person name="Baker B.J."/>
        </authorList>
    </citation>
    <scope>NUCLEOTIDE SEQUENCE [LARGE SCALE GENOMIC DNA]</scope>
    <source>
        <strain evidence="9">B7_G13</strain>
    </source>
</reference>
<evidence type="ECO:0000256" key="5">
    <source>
        <dbReference type="ARBA" id="ARBA00022989"/>
    </source>
</evidence>
<evidence type="ECO:0000313" key="10">
    <source>
        <dbReference type="Proteomes" id="UP000277457"/>
    </source>
</evidence>
<comment type="similarity">
    <text evidence="7">Belongs to the binding-protein-dependent transport system permease family.</text>
</comment>
<keyword evidence="3" id="KW-1003">Cell membrane</keyword>
<keyword evidence="2 7" id="KW-0813">Transport</keyword>
<organism evidence="9 10">
    <name type="scientific">Aerophobetes bacterium</name>
    <dbReference type="NCBI Taxonomy" id="2030807"/>
    <lineage>
        <taxon>Bacteria</taxon>
        <taxon>Candidatus Aerophobota</taxon>
    </lineage>
</organism>
<dbReference type="InterPro" id="IPR000515">
    <property type="entry name" value="MetI-like"/>
</dbReference>
<evidence type="ECO:0000256" key="4">
    <source>
        <dbReference type="ARBA" id="ARBA00022692"/>
    </source>
</evidence>
<feature type="transmembrane region" description="Helical" evidence="7">
    <location>
        <begin position="98"/>
        <end position="118"/>
    </location>
</feature>
<comment type="subcellular location">
    <subcellularLocation>
        <location evidence="1 7">Cell membrane</location>
        <topology evidence="1 7">Multi-pass membrane protein</topology>
    </subcellularLocation>
</comment>
<dbReference type="SUPFAM" id="SSF160964">
    <property type="entry name" value="MalF N-terminal region-like"/>
    <property type="match status" value="1"/>
</dbReference>
<keyword evidence="6 7" id="KW-0472">Membrane</keyword>
<sequence>MHTKQSTPWLYLGPGLAILTFFLIYPSINTIYLSFFGRNSENFVGTSNYIYAFTNRTMLTALRNNILWVVVFTPLTVFLGLILAVMLDRVEYETTVKFIIFMPMAISFVGASVIWKFVYAYRPALASQIGLLNALRGILHLSPTPWLIKRPWINNFCLIAVGVWVWTGFCMVILSASYKGLPRQLLEAARIDGATEWGIFWKIILPLMMPTVTVLITTQVINVLKVFDIVYVMTNGNFGTEVIANRMYKEMFNFRNFGRASAIAVILLLLILPMLLVNLRRFRKQGAR</sequence>
<evidence type="ECO:0000259" key="8">
    <source>
        <dbReference type="PROSITE" id="PS50928"/>
    </source>
</evidence>
<dbReference type="PROSITE" id="PS50928">
    <property type="entry name" value="ABC_TM1"/>
    <property type="match status" value="1"/>
</dbReference>
<dbReference type="AlphaFoldDB" id="A0A662D1U8"/>
<dbReference type="EMBL" id="QMPY01000014">
    <property type="protein sequence ID" value="RLE08637.1"/>
    <property type="molecule type" value="Genomic_DNA"/>
</dbReference>
<feature type="transmembrane region" description="Helical" evidence="7">
    <location>
        <begin position="152"/>
        <end position="178"/>
    </location>
</feature>
<dbReference type="GO" id="GO:0055085">
    <property type="term" value="P:transmembrane transport"/>
    <property type="evidence" value="ECO:0007669"/>
    <property type="project" value="InterPro"/>
</dbReference>
<dbReference type="PANTHER" id="PTHR30193">
    <property type="entry name" value="ABC TRANSPORTER PERMEASE PROTEIN"/>
    <property type="match status" value="1"/>
</dbReference>
<keyword evidence="5 7" id="KW-1133">Transmembrane helix</keyword>
<feature type="transmembrane region" description="Helical" evidence="7">
    <location>
        <begin position="199"/>
        <end position="221"/>
    </location>
</feature>
<dbReference type="PANTHER" id="PTHR30193:SF18">
    <property type="entry name" value="OSMOPROTECTIVE COMPOUNDS UPTAKE PERMEASE PROTEIN GGTC"/>
    <property type="match status" value="1"/>
</dbReference>
<feature type="domain" description="ABC transmembrane type-1" evidence="8">
    <location>
        <begin position="62"/>
        <end position="278"/>
    </location>
</feature>
<keyword evidence="4 7" id="KW-0812">Transmembrane</keyword>
<dbReference type="SUPFAM" id="SSF161098">
    <property type="entry name" value="MetI-like"/>
    <property type="match status" value="1"/>
</dbReference>
<proteinExistence type="inferred from homology"/>
<dbReference type="Proteomes" id="UP000277457">
    <property type="component" value="Unassembled WGS sequence"/>
</dbReference>
<feature type="transmembrane region" description="Helical" evidence="7">
    <location>
        <begin position="66"/>
        <end position="86"/>
    </location>
</feature>
<feature type="transmembrane region" description="Helical" evidence="7">
    <location>
        <begin position="9"/>
        <end position="28"/>
    </location>
</feature>
<dbReference type="Pfam" id="PF00528">
    <property type="entry name" value="BPD_transp_1"/>
    <property type="match status" value="1"/>
</dbReference>
<protein>
    <submittedName>
        <fullName evidence="9">Sugar ABC transporter permease</fullName>
    </submittedName>
</protein>
<gene>
    <name evidence="9" type="ORF">DRZ78_00700</name>
</gene>
<comment type="caution">
    <text evidence="9">The sequence shown here is derived from an EMBL/GenBank/DDBJ whole genome shotgun (WGS) entry which is preliminary data.</text>
</comment>
<accession>A0A662D1U8</accession>
<evidence type="ECO:0000256" key="2">
    <source>
        <dbReference type="ARBA" id="ARBA00022448"/>
    </source>
</evidence>
<dbReference type="Gene3D" id="1.10.3720.10">
    <property type="entry name" value="MetI-like"/>
    <property type="match status" value="1"/>
</dbReference>
<evidence type="ECO:0000256" key="3">
    <source>
        <dbReference type="ARBA" id="ARBA00022475"/>
    </source>
</evidence>
<feature type="transmembrane region" description="Helical" evidence="7">
    <location>
        <begin position="257"/>
        <end position="279"/>
    </location>
</feature>
<name>A0A662D1U8_UNCAE</name>
<dbReference type="GO" id="GO:0005886">
    <property type="term" value="C:plasma membrane"/>
    <property type="evidence" value="ECO:0007669"/>
    <property type="project" value="UniProtKB-SubCell"/>
</dbReference>
<evidence type="ECO:0000256" key="1">
    <source>
        <dbReference type="ARBA" id="ARBA00004651"/>
    </source>
</evidence>
<dbReference type="InterPro" id="IPR051393">
    <property type="entry name" value="ABC_transporter_permease"/>
</dbReference>
<dbReference type="CDD" id="cd06261">
    <property type="entry name" value="TM_PBP2"/>
    <property type="match status" value="1"/>
</dbReference>